<feature type="signal peptide" evidence="7">
    <location>
        <begin position="1"/>
        <end position="18"/>
    </location>
</feature>
<evidence type="ECO:0000256" key="2">
    <source>
        <dbReference type="ARBA" id="ARBA00005516"/>
    </source>
</evidence>
<organism evidence="8 9">
    <name type="scientific">Coturnix japonica</name>
    <name type="common">Japanese quail</name>
    <name type="synonym">Coturnix coturnix japonica</name>
    <dbReference type="NCBI Taxonomy" id="93934"/>
    <lineage>
        <taxon>Eukaryota</taxon>
        <taxon>Metazoa</taxon>
        <taxon>Chordata</taxon>
        <taxon>Craniata</taxon>
        <taxon>Vertebrata</taxon>
        <taxon>Euteleostomi</taxon>
        <taxon>Archelosauria</taxon>
        <taxon>Archosauria</taxon>
        <taxon>Dinosauria</taxon>
        <taxon>Saurischia</taxon>
        <taxon>Theropoda</taxon>
        <taxon>Coelurosauria</taxon>
        <taxon>Aves</taxon>
        <taxon>Neognathae</taxon>
        <taxon>Galloanserae</taxon>
        <taxon>Galliformes</taxon>
        <taxon>Phasianidae</taxon>
        <taxon>Perdicinae</taxon>
        <taxon>Coturnix</taxon>
    </lineage>
</organism>
<proteinExistence type="inferred from homology"/>
<dbReference type="Proteomes" id="UP000694412">
    <property type="component" value="Chromosome 17"/>
</dbReference>
<sequence length="120" mass="13096">MRASYSLSCLILLSLAACCPPHQHHQPRHPEDVLEPRWRGAEAAGPCVWAAPMRRRSEELGTLLGIARGLRGYGQQHSVGTRGRQEGSEKRGGGGTLGNLAEELNGYSRKKGGFAFRFGR</sequence>
<protein>
    <submittedName>
        <fullName evidence="8">Pyroglutamylated RFamide peptide</fullName>
    </submittedName>
</protein>
<evidence type="ECO:0000256" key="7">
    <source>
        <dbReference type="SAM" id="SignalP"/>
    </source>
</evidence>
<keyword evidence="3" id="KW-0964">Secreted</keyword>
<dbReference type="GO" id="GO:0005576">
    <property type="term" value="C:extracellular region"/>
    <property type="evidence" value="ECO:0007669"/>
    <property type="project" value="UniProtKB-SubCell"/>
</dbReference>
<dbReference type="PANTHER" id="PTHR36476">
    <property type="entry name" value="OREXIGENIC NEUROPEPTIDE QRFP"/>
    <property type="match status" value="1"/>
</dbReference>
<dbReference type="GeneTree" id="ENSGT00390000015756"/>
<dbReference type="Pfam" id="PF11109">
    <property type="entry name" value="RFamide_26RFa"/>
    <property type="match status" value="1"/>
</dbReference>
<feature type="region of interest" description="Disordered" evidence="6">
    <location>
        <begin position="74"/>
        <end position="99"/>
    </location>
</feature>
<comment type="similarity">
    <text evidence="2">Belongs to the RFamide neuropeptide family.</text>
</comment>
<dbReference type="GO" id="GO:0005184">
    <property type="term" value="F:neuropeptide hormone activity"/>
    <property type="evidence" value="ECO:0007669"/>
    <property type="project" value="Ensembl"/>
</dbReference>
<dbReference type="InterPro" id="IPR024565">
    <property type="entry name" value="P518"/>
</dbReference>
<dbReference type="Ensembl" id="ENSCJPT00005003730.1">
    <property type="protein sequence ID" value="ENSCJPP00005002078.1"/>
    <property type="gene ID" value="ENSCJPG00005002248.1"/>
</dbReference>
<evidence type="ECO:0000313" key="8">
    <source>
        <dbReference type="Ensembl" id="ENSCJPP00005002078.1"/>
    </source>
</evidence>
<dbReference type="AlphaFoldDB" id="A0A8C2Y5T7"/>
<evidence type="ECO:0000256" key="1">
    <source>
        <dbReference type="ARBA" id="ARBA00004613"/>
    </source>
</evidence>
<gene>
    <name evidence="8" type="primary">QRFP</name>
</gene>
<evidence type="ECO:0000256" key="4">
    <source>
        <dbReference type="ARBA" id="ARBA00022815"/>
    </source>
</evidence>
<dbReference type="GO" id="GO:0007626">
    <property type="term" value="P:locomotory behavior"/>
    <property type="evidence" value="ECO:0007669"/>
    <property type="project" value="Ensembl"/>
</dbReference>
<evidence type="ECO:0000256" key="5">
    <source>
        <dbReference type="ARBA" id="ARBA00023320"/>
    </source>
</evidence>
<evidence type="ECO:0000313" key="9">
    <source>
        <dbReference type="Proteomes" id="UP000694412"/>
    </source>
</evidence>
<reference evidence="8" key="1">
    <citation type="submission" date="2015-11" db="EMBL/GenBank/DDBJ databases">
        <authorList>
            <consortium name="International Coturnix japonica Genome Analysis Consortium"/>
            <person name="Warren W."/>
            <person name="Burt D.W."/>
            <person name="Antin P.B."/>
            <person name="Lanford R."/>
            <person name="Gros J."/>
            <person name="Wilson R.K."/>
        </authorList>
    </citation>
    <scope>NUCLEOTIDE SEQUENCE [LARGE SCALE GENOMIC DNA]</scope>
</reference>
<dbReference type="GO" id="GO:0007218">
    <property type="term" value="P:neuropeptide signaling pathway"/>
    <property type="evidence" value="ECO:0007669"/>
    <property type="project" value="UniProtKB-KW"/>
</dbReference>
<dbReference type="GO" id="GO:0060259">
    <property type="term" value="P:regulation of feeding behavior"/>
    <property type="evidence" value="ECO:0007669"/>
    <property type="project" value="Ensembl"/>
</dbReference>
<dbReference type="GO" id="GO:0007625">
    <property type="term" value="P:grooming behavior"/>
    <property type="evidence" value="ECO:0007669"/>
    <property type="project" value="Ensembl"/>
</dbReference>
<evidence type="ECO:0000256" key="3">
    <source>
        <dbReference type="ARBA" id="ARBA00022525"/>
    </source>
</evidence>
<accession>A0A8C2Y5T7</accession>
<feature type="compositionally biased region" description="Basic and acidic residues" evidence="6">
    <location>
        <begin position="83"/>
        <end position="92"/>
    </location>
</feature>
<keyword evidence="9" id="KW-1185">Reference proteome</keyword>
<dbReference type="PANTHER" id="PTHR36476:SF1">
    <property type="entry name" value="OREXIGENIC NEUROPEPTIDE QRFP"/>
    <property type="match status" value="1"/>
</dbReference>
<dbReference type="PROSITE" id="PS51257">
    <property type="entry name" value="PROKAR_LIPOPROTEIN"/>
    <property type="match status" value="1"/>
</dbReference>
<evidence type="ECO:0000256" key="6">
    <source>
        <dbReference type="SAM" id="MobiDB-lite"/>
    </source>
</evidence>
<keyword evidence="5" id="KW-0527">Neuropeptide</keyword>
<feature type="chain" id="PRO_5034859667" evidence="7">
    <location>
        <begin position="19"/>
        <end position="120"/>
    </location>
</feature>
<dbReference type="GO" id="GO:0045777">
    <property type="term" value="P:positive regulation of blood pressure"/>
    <property type="evidence" value="ECO:0007669"/>
    <property type="project" value="Ensembl"/>
</dbReference>
<reference evidence="8" key="2">
    <citation type="submission" date="2025-08" db="UniProtKB">
        <authorList>
            <consortium name="Ensembl"/>
        </authorList>
    </citation>
    <scope>IDENTIFICATION</scope>
</reference>
<comment type="subcellular location">
    <subcellularLocation>
        <location evidence="1">Secreted</location>
    </subcellularLocation>
</comment>
<reference evidence="8" key="3">
    <citation type="submission" date="2025-09" db="UniProtKB">
        <authorList>
            <consortium name="Ensembl"/>
        </authorList>
    </citation>
    <scope>IDENTIFICATION</scope>
</reference>
<dbReference type="GO" id="GO:0031854">
    <property type="term" value="F:orexigenic neuropeptide QRFP receptor binding"/>
    <property type="evidence" value="ECO:0007669"/>
    <property type="project" value="Ensembl"/>
</dbReference>
<keyword evidence="7" id="KW-0732">Signal</keyword>
<keyword evidence="4" id="KW-0027">Amidation</keyword>
<name>A0A8C2Y5T7_COTJA</name>